<dbReference type="InterPro" id="IPR001647">
    <property type="entry name" value="HTH_TetR"/>
</dbReference>
<sequence length="264" mass="29490">MRSTRRDEILAHAAKLFSERGIAATTVRDIADEVGILSGSLYHYFDSKDAIANEIVVRFLEDLNVRYEDSIEPGGSARDRLATMVSVSFASAVDHPYATEVYQGEAILSSQPADAPITILVQKAHSYWRSAIARGIADAEFREDIDPEQFHRLLRESVWSTVAQYRPQLSELADDLQRNLISVFLDGFAARSVDGEPVARIARRTTKKEAQTVSPASEFAELRSDSQMAELRSDSQMAELRSDVDELKSVIRELSSSIRQLQKP</sequence>
<dbReference type="PANTHER" id="PTHR30055">
    <property type="entry name" value="HTH-TYPE TRANSCRIPTIONAL REGULATOR RUTR"/>
    <property type="match status" value="1"/>
</dbReference>
<feature type="domain" description="HTH tetR-type" evidence="6">
    <location>
        <begin position="3"/>
        <end position="63"/>
    </location>
</feature>
<dbReference type="GO" id="GO:0000976">
    <property type="term" value="F:transcription cis-regulatory region binding"/>
    <property type="evidence" value="ECO:0007669"/>
    <property type="project" value="TreeGrafter"/>
</dbReference>
<evidence type="ECO:0000256" key="1">
    <source>
        <dbReference type="ARBA" id="ARBA00022491"/>
    </source>
</evidence>
<dbReference type="Gene3D" id="1.10.10.60">
    <property type="entry name" value="Homeodomain-like"/>
    <property type="match status" value="1"/>
</dbReference>
<dbReference type="RefSeq" id="WP_197940652.1">
    <property type="nucleotide sequence ID" value="NZ_JAECSB010000028.1"/>
</dbReference>
<keyword evidence="3 5" id="KW-0238">DNA-binding</keyword>
<dbReference type="InterPro" id="IPR009057">
    <property type="entry name" value="Homeodomain-like_sf"/>
</dbReference>
<dbReference type="PANTHER" id="PTHR30055:SF175">
    <property type="entry name" value="HTH-TYPE TRANSCRIPTIONAL REPRESSOR KSTR2"/>
    <property type="match status" value="1"/>
</dbReference>
<keyword evidence="4" id="KW-0804">Transcription</keyword>
<keyword evidence="8" id="KW-1185">Reference proteome</keyword>
<evidence type="ECO:0000313" key="7">
    <source>
        <dbReference type="EMBL" id="MBH5142262.1"/>
    </source>
</evidence>
<comment type="caution">
    <text evidence="7">The sequence shown here is derived from an EMBL/GenBank/DDBJ whole genome shotgun (WGS) entry which is preliminary data.</text>
</comment>
<dbReference type="InterPro" id="IPR036271">
    <property type="entry name" value="Tet_transcr_reg_TetR-rel_C_sf"/>
</dbReference>
<protein>
    <submittedName>
        <fullName evidence="7">TetR/AcrR family transcriptional regulator</fullName>
    </submittedName>
</protein>
<organism evidence="7 8">
    <name type="scientific">Rhodococcus erythropolis</name>
    <name type="common">Arthrobacter picolinophilus</name>
    <dbReference type="NCBI Taxonomy" id="1833"/>
    <lineage>
        <taxon>Bacteria</taxon>
        <taxon>Bacillati</taxon>
        <taxon>Actinomycetota</taxon>
        <taxon>Actinomycetes</taxon>
        <taxon>Mycobacteriales</taxon>
        <taxon>Nocardiaceae</taxon>
        <taxon>Rhodococcus</taxon>
        <taxon>Rhodococcus erythropolis group</taxon>
    </lineage>
</organism>
<feature type="DNA-binding region" description="H-T-H motif" evidence="5">
    <location>
        <begin position="26"/>
        <end position="45"/>
    </location>
</feature>
<evidence type="ECO:0000256" key="5">
    <source>
        <dbReference type="PROSITE-ProRule" id="PRU00335"/>
    </source>
</evidence>
<dbReference type="Proteomes" id="UP000627573">
    <property type="component" value="Unassembled WGS sequence"/>
</dbReference>
<dbReference type="AlphaFoldDB" id="A0A8I1D5G0"/>
<reference evidence="7 8" key="1">
    <citation type="submission" date="2020-12" db="EMBL/GenBank/DDBJ databases">
        <title>Draft genome sequence of furan degrading bacterial strain FUR100.</title>
        <authorList>
            <person name="Woiski C."/>
        </authorList>
    </citation>
    <scope>NUCLEOTIDE SEQUENCE [LARGE SCALE GENOMIC DNA]</scope>
    <source>
        <strain evidence="7 8">FUR100</strain>
    </source>
</reference>
<gene>
    <name evidence="7" type="ORF">I3517_06505</name>
</gene>
<evidence type="ECO:0000259" key="6">
    <source>
        <dbReference type="PROSITE" id="PS50977"/>
    </source>
</evidence>
<dbReference type="PROSITE" id="PS50977">
    <property type="entry name" value="HTH_TETR_2"/>
    <property type="match status" value="1"/>
</dbReference>
<dbReference type="SUPFAM" id="SSF46689">
    <property type="entry name" value="Homeodomain-like"/>
    <property type="match status" value="1"/>
</dbReference>
<dbReference type="PRINTS" id="PR00455">
    <property type="entry name" value="HTHTETR"/>
</dbReference>
<keyword evidence="1" id="KW-0678">Repressor</keyword>
<dbReference type="Pfam" id="PF00440">
    <property type="entry name" value="TetR_N"/>
    <property type="match status" value="1"/>
</dbReference>
<evidence type="ECO:0000256" key="2">
    <source>
        <dbReference type="ARBA" id="ARBA00023015"/>
    </source>
</evidence>
<evidence type="ECO:0000313" key="8">
    <source>
        <dbReference type="Proteomes" id="UP000627573"/>
    </source>
</evidence>
<proteinExistence type="predicted"/>
<name>A0A8I1D5G0_RHOER</name>
<accession>A0A8I1D5G0</accession>
<evidence type="ECO:0000256" key="3">
    <source>
        <dbReference type="ARBA" id="ARBA00023125"/>
    </source>
</evidence>
<keyword evidence="2" id="KW-0805">Transcription regulation</keyword>
<dbReference type="SUPFAM" id="SSF48498">
    <property type="entry name" value="Tetracyclin repressor-like, C-terminal domain"/>
    <property type="match status" value="1"/>
</dbReference>
<dbReference type="EMBL" id="JAECSB010000028">
    <property type="protein sequence ID" value="MBH5142262.1"/>
    <property type="molecule type" value="Genomic_DNA"/>
</dbReference>
<dbReference type="Gene3D" id="1.10.357.10">
    <property type="entry name" value="Tetracycline Repressor, domain 2"/>
    <property type="match status" value="1"/>
</dbReference>
<dbReference type="InterPro" id="IPR050109">
    <property type="entry name" value="HTH-type_TetR-like_transc_reg"/>
</dbReference>
<evidence type="ECO:0000256" key="4">
    <source>
        <dbReference type="ARBA" id="ARBA00023163"/>
    </source>
</evidence>
<dbReference type="GO" id="GO:0003700">
    <property type="term" value="F:DNA-binding transcription factor activity"/>
    <property type="evidence" value="ECO:0007669"/>
    <property type="project" value="TreeGrafter"/>
</dbReference>